<dbReference type="EMBL" id="CP036425">
    <property type="protein sequence ID" value="QDU33133.1"/>
    <property type="molecule type" value="Genomic_DNA"/>
</dbReference>
<gene>
    <name evidence="3" type="ORF">KS4_11760</name>
</gene>
<dbReference type="GO" id="GO:0004519">
    <property type="term" value="F:endonuclease activity"/>
    <property type="evidence" value="ECO:0007669"/>
    <property type="project" value="UniProtKB-KW"/>
</dbReference>
<feature type="region of interest" description="Disordered" evidence="1">
    <location>
        <begin position="222"/>
        <end position="241"/>
    </location>
</feature>
<dbReference type="KEGG" id="pcor:KS4_11760"/>
<dbReference type="Proteomes" id="UP000317369">
    <property type="component" value="Chromosome"/>
</dbReference>
<evidence type="ECO:0000259" key="2">
    <source>
        <dbReference type="Pfam" id="PF03372"/>
    </source>
</evidence>
<protein>
    <submittedName>
        <fullName evidence="3">Endonuclease/Exonuclease/phosphatase family protein</fullName>
    </submittedName>
</protein>
<proteinExistence type="predicted"/>
<keyword evidence="4" id="KW-1185">Reference proteome</keyword>
<dbReference type="InterPro" id="IPR005135">
    <property type="entry name" value="Endo/exonuclease/phosphatase"/>
</dbReference>
<evidence type="ECO:0000313" key="4">
    <source>
        <dbReference type="Proteomes" id="UP000317369"/>
    </source>
</evidence>
<dbReference type="Gene3D" id="3.60.10.10">
    <property type="entry name" value="Endonuclease/exonuclease/phosphatase"/>
    <property type="match status" value="1"/>
</dbReference>
<dbReference type="SUPFAM" id="SSF56219">
    <property type="entry name" value="DNase I-like"/>
    <property type="match status" value="1"/>
</dbReference>
<organism evidence="3 4">
    <name type="scientific">Poriferisphaera corsica</name>
    <dbReference type="NCBI Taxonomy" id="2528020"/>
    <lineage>
        <taxon>Bacteria</taxon>
        <taxon>Pseudomonadati</taxon>
        <taxon>Planctomycetota</taxon>
        <taxon>Phycisphaerae</taxon>
        <taxon>Phycisphaerales</taxon>
        <taxon>Phycisphaeraceae</taxon>
        <taxon>Poriferisphaera</taxon>
    </lineage>
</organism>
<feature type="domain" description="Endonuclease/exonuclease/phosphatase" evidence="2">
    <location>
        <begin position="33"/>
        <end position="257"/>
    </location>
</feature>
<keyword evidence="3" id="KW-0378">Hydrolase</keyword>
<feature type="compositionally biased region" description="Polar residues" evidence="1">
    <location>
        <begin position="230"/>
        <end position="241"/>
    </location>
</feature>
<reference evidence="3 4" key="1">
    <citation type="submission" date="2019-02" db="EMBL/GenBank/DDBJ databases">
        <title>Deep-cultivation of Planctomycetes and their phenomic and genomic characterization uncovers novel biology.</title>
        <authorList>
            <person name="Wiegand S."/>
            <person name="Jogler M."/>
            <person name="Boedeker C."/>
            <person name="Pinto D."/>
            <person name="Vollmers J."/>
            <person name="Rivas-Marin E."/>
            <person name="Kohn T."/>
            <person name="Peeters S.H."/>
            <person name="Heuer A."/>
            <person name="Rast P."/>
            <person name="Oberbeckmann S."/>
            <person name="Bunk B."/>
            <person name="Jeske O."/>
            <person name="Meyerdierks A."/>
            <person name="Storesund J.E."/>
            <person name="Kallscheuer N."/>
            <person name="Luecker S."/>
            <person name="Lage O.M."/>
            <person name="Pohl T."/>
            <person name="Merkel B.J."/>
            <person name="Hornburger P."/>
            <person name="Mueller R.-W."/>
            <person name="Bruemmer F."/>
            <person name="Labrenz M."/>
            <person name="Spormann A.M."/>
            <person name="Op den Camp H."/>
            <person name="Overmann J."/>
            <person name="Amann R."/>
            <person name="Jetten M.S.M."/>
            <person name="Mascher T."/>
            <person name="Medema M.H."/>
            <person name="Devos D.P."/>
            <person name="Kaster A.-K."/>
            <person name="Ovreas L."/>
            <person name="Rohde M."/>
            <person name="Galperin M.Y."/>
            <person name="Jogler C."/>
        </authorList>
    </citation>
    <scope>NUCLEOTIDE SEQUENCE [LARGE SCALE GENOMIC DNA]</scope>
    <source>
        <strain evidence="3 4">KS4</strain>
    </source>
</reference>
<evidence type="ECO:0000313" key="3">
    <source>
        <dbReference type="EMBL" id="QDU33133.1"/>
    </source>
</evidence>
<dbReference type="Pfam" id="PF03372">
    <property type="entry name" value="Exo_endo_phos"/>
    <property type="match status" value="1"/>
</dbReference>
<keyword evidence="3" id="KW-0255">Endonuclease</keyword>
<dbReference type="AlphaFoldDB" id="A0A517YSC6"/>
<keyword evidence="3" id="KW-0269">Exonuclease</keyword>
<sequence>MHHIMKVAVIALVTMLGLQVTLFAQTDTLRVVNYNVLHGPSGSQEINDFSNIMQAIGSQNYNGITRAVDVLSLQETSNSSITAARNALNSVYGSGTYGSYITPQGKSGLWNGVIYNTQTLNLLSSTQITSSQLTRNVARVHFDPINSVSNDDFYLYSMHLKAGNSSSDRSRRNDEVNVIRSNADALGSDANVIFSGDFNVYRSSEAAYQRFLSSGNAKANDPINRPGNWHDNNSFSDIHTQDPSNTMDDRFDFQLLTDEFFDGEGIDYIQDSYRAFGNIDSHTFNNTILTGYSPSHPFYDVAESLFNFSDHLPVIADYSIEIPEPGTMLALLLPSIGLVIRRQRI</sequence>
<name>A0A517YSC6_9BACT</name>
<dbReference type="InterPro" id="IPR036691">
    <property type="entry name" value="Endo/exonu/phosph_ase_sf"/>
</dbReference>
<dbReference type="GO" id="GO:0004527">
    <property type="term" value="F:exonuclease activity"/>
    <property type="evidence" value="ECO:0007669"/>
    <property type="project" value="UniProtKB-KW"/>
</dbReference>
<accession>A0A517YSC6</accession>
<evidence type="ECO:0000256" key="1">
    <source>
        <dbReference type="SAM" id="MobiDB-lite"/>
    </source>
</evidence>
<keyword evidence="3" id="KW-0540">Nuclease</keyword>